<dbReference type="STRING" id="1122155.SAMN02745158_02698"/>
<dbReference type="RefSeq" id="WP_072852583.1">
    <property type="nucleotide sequence ID" value="NZ_FQVI01000014.1"/>
</dbReference>
<feature type="transmembrane region" description="Helical" evidence="1">
    <location>
        <begin position="48"/>
        <end position="66"/>
    </location>
</feature>
<sequence>MWIWILAANLFWAFALITISYSWGYDQCAIDGNIAYFSRPAYLSIINGIPWLLGTLVFGGLGILFYRKSNKEAKDKGDK</sequence>
<dbReference type="EMBL" id="FQVI01000014">
    <property type="protein sequence ID" value="SHF15078.1"/>
    <property type="molecule type" value="Genomic_DNA"/>
</dbReference>
<evidence type="ECO:0000313" key="3">
    <source>
        <dbReference type="Proteomes" id="UP000184245"/>
    </source>
</evidence>
<dbReference type="Proteomes" id="UP000184245">
    <property type="component" value="Unassembled WGS sequence"/>
</dbReference>
<keyword evidence="3" id="KW-1185">Reference proteome</keyword>
<keyword evidence="1" id="KW-0812">Transmembrane</keyword>
<gene>
    <name evidence="2" type="ORF">SAMN02745158_02698</name>
</gene>
<evidence type="ECO:0000313" key="2">
    <source>
        <dbReference type="EMBL" id="SHF15078.1"/>
    </source>
</evidence>
<dbReference type="OrthoDB" id="7584869at2"/>
<protein>
    <submittedName>
        <fullName evidence="2">Uncharacterized protein</fullName>
    </submittedName>
</protein>
<evidence type="ECO:0000256" key="1">
    <source>
        <dbReference type="SAM" id="Phobius"/>
    </source>
</evidence>
<reference evidence="2 3" key="1">
    <citation type="submission" date="2016-11" db="EMBL/GenBank/DDBJ databases">
        <authorList>
            <person name="Jaros S."/>
            <person name="Januszkiewicz K."/>
            <person name="Wedrychowicz H."/>
        </authorList>
    </citation>
    <scope>NUCLEOTIDE SEQUENCE [LARGE SCALE GENOMIC DNA]</scope>
    <source>
        <strain evidence="2 3">DSM 17459</strain>
    </source>
</reference>
<proteinExistence type="predicted"/>
<keyword evidence="1" id="KW-0472">Membrane</keyword>
<keyword evidence="1" id="KW-1133">Transmembrane helix</keyword>
<accession>A0A1M4ZAU5</accession>
<name>A0A1M4ZAU5_9CLOT</name>
<organism evidence="2 3">
    <name type="scientific">Lactonifactor longoviformis DSM 17459</name>
    <dbReference type="NCBI Taxonomy" id="1122155"/>
    <lineage>
        <taxon>Bacteria</taxon>
        <taxon>Bacillati</taxon>
        <taxon>Bacillota</taxon>
        <taxon>Clostridia</taxon>
        <taxon>Eubacteriales</taxon>
        <taxon>Clostridiaceae</taxon>
        <taxon>Lactonifactor</taxon>
    </lineage>
</organism>
<dbReference type="AlphaFoldDB" id="A0A1M4ZAU5"/>